<evidence type="ECO:0008006" key="5">
    <source>
        <dbReference type="Google" id="ProtNLM"/>
    </source>
</evidence>
<accession>A0AAP5IHR2</accession>
<evidence type="ECO:0000313" key="4">
    <source>
        <dbReference type="Proteomes" id="UP000667802"/>
    </source>
</evidence>
<evidence type="ECO:0000256" key="1">
    <source>
        <dbReference type="SAM" id="MobiDB-lite"/>
    </source>
</evidence>
<sequence>MMTRLVSAIAPPLISLTAMSSIAVAQPVPKTPQQGTQPVLTTPQQGTQPVPKTPQQGIQPIPKTPQQRTQPSPTTSDQDVTQKVCSFDAVENSLPSPEGKPSNSPLSYLKEQGFVQNPDGSWVCYVNDSQKDRRYYTLFKVQQINGKLVASTFLDSGNLIANQDKESVDLFMKLISTHTKITPQNRQSIQRYLETFITLVKQGKIQPSHRAYLFDQPNRGFVIYNALTGGKLKGTAITINIDLPQNLGSTPVN</sequence>
<dbReference type="EMBL" id="JAALHA020000034">
    <property type="protein sequence ID" value="MDR9900463.1"/>
    <property type="molecule type" value="Genomic_DNA"/>
</dbReference>
<comment type="caution">
    <text evidence="3">The sequence shown here is derived from an EMBL/GenBank/DDBJ whole genome shotgun (WGS) entry which is preliminary data.</text>
</comment>
<organism evidence="3 4">
    <name type="scientific">Aetokthonos hydrillicola Thurmond2011</name>
    <dbReference type="NCBI Taxonomy" id="2712845"/>
    <lineage>
        <taxon>Bacteria</taxon>
        <taxon>Bacillati</taxon>
        <taxon>Cyanobacteriota</taxon>
        <taxon>Cyanophyceae</taxon>
        <taxon>Nostocales</taxon>
        <taxon>Hapalosiphonaceae</taxon>
        <taxon>Aetokthonos</taxon>
    </lineage>
</organism>
<dbReference type="RefSeq" id="WP_208346349.1">
    <property type="nucleotide sequence ID" value="NZ_CAWQFN010000126.1"/>
</dbReference>
<keyword evidence="4" id="KW-1185">Reference proteome</keyword>
<proteinExistence type="predicted"/>
<evidence type="ECO:0000313" key="3">
    <source>
        <dbReference type="EMBL" id="MDR9900463.1"/>
    </source>
</evidence>
<dbReference type="AlphaFoldDB" id="A0AAP5IHR2"/>
<gene>
    <name evidence="3" type="ORF">G7B40_038840</name>
</gene>
<name>A0AAP5IHR2_9CYAN</name>
<keyword evidence="2" id="KW-0732">Signal</keyword>
<dbReference type="Proteomes" id="UP000667802">
    <property type="component" value="Unassembled WGS sequence"/>
</dbReference>
<feature type="compositionally biased region" description="Low complexity" evidence="1">
    <location>
        <begin position="64"/>
        <end position="78"/>
    </location>
</feature>
<feature type="signal peptide" evidence="2">
    <location>
        <begin position="1"/>
        <end position="25"/>
    </location>
</feature>
<evidence type="ECO:0000256" key="2">
    <source>
        <dbReference type="SAM" id="SignalP"/>
    </source>
</evidence>
<protein>
    <recommendedName>
        <fullName evidence="5">DUF3298 domain-containing protein</fullName>
    </recommendedName>
</protein>
<reference evidence="4" key="1">
    <citation type="journal article" date="2021" name="Science">
        <title>Hunting the eagle killer: A cyanobacterial neurotoxin causes vacuolar myelinopathy.</title>
        <authorList>
            <person name="Breinlinger S."/>
            <person name="Phillips T.J."/>
            <person name="Haram B.N."/>
            <person name="Mares J."/>
            <person name="Martinez Yerena J.A."/>
            <person name="Hrouzek P."/>
            <person name="Sobotka R."/>
            <person name="Henderson W.M."/>
            <person name="Schmieder P."/>
            <person name="Williams S.M."/>
            <person name="Lauderdale J.D."/>
            <person name="Wilde H.D."/>
            <person name="Gerrin W."/>
            <person name="Kust A."/>
            <person name="Washington J.W."/>
            <person name="Wagner C."/>
            <person name="Geier B."/>
            <person name="Liebeke M."/>
            <person name="Enke H."/>
            <person name="Niedermeyer T.H.J."/>
            <person name="Wilde S.B."/>
        </authorList>
    </citation>
    <scope>NUCLEOTIDE SEQUENCE [LARGE SCALE GENOMIC DNA]</scope>
    <source>
        <strain evidence="4">Thurmond2011</strain>
    </source>
</reference>
<feature type="region of interest" description="Disordered" evidence="1">
    <location>
        <begin position="28"/>
        <end position="80"/>
    </location>
</feature>
<feature type="chain" id="PRO_5042905089" description="DUF3298 domain-containing protein" evidence="2">
    <location>
        <begin position="26"/>
        <end position="253"/>
    </location>
</feature>
<feature type="compositionally biased region" description="Polar residues" evidence="1">
    <location>
        <begin position="31"/>
        <end position="58"/>
    </location>
</feature>